<reference evidence="1 2" key="1">
    <citation type="submission" date="2017-11" db="EMBL/GenBank/DDBJ databases">
        <authorList>
            <person name="Han C.G."/>
        </authorList>
    </citation>
    <scope>NUCLEOTIDE SEQUENCE [LARGE SCALE GENOMIC DNA]</scope>
    <source>
        <strain evidence="1 2">A8</strain>
    </source>
</reference>
<protein>
    <submittedName>
        <fullName evidence="1">Filamentous hemagglutinin</fullName>
    </submittedName>
</protein>
<reference evidence="1 2" key="2">
    <citation type="submission" date="2018-01" db="EMBL/GenBank/DDBJ databases">
        <title>Genomic study of Klebsiella pneumoniae.</title>
        <authorList>
            <person name="Yang Y."/>
            <person name="Bicalho R."/>
        </authorList>
    </citation>
    <scope>NUCLEOTIDE SEQUENCE [LARGE SCALE GENOMIC DNA]</scope>
    <source>
        <strain evidence="1 2">A8</strain>
    </source>
</reference>
<evidence type="ECO:0000313" key="1">
    <source>
        <dbReference type="EMBL" id="PLM82712.1"/>
    </source>
</evidence>
<sequence length="72" mass="7484">IYNYSTLSAGGNMTLTATKVVNGGKSCGILGLAKCGVGTLTADKLVLNSSQKYVSDMGGKQYFKSTEVNTVK</sequence>
<evidence type="ECO:0000313" key="2">
    <source>
        <dbReference type="Proteomes" id="UP000234412"/>
    </source>
</evidence>
<dbReference type="Proteomes" id="UP000234412">
    <property type="component" value="Unassembled WGS sequence"/>
</dbReference>
<comment type="caution">
    <text evidence="1">The sequence shown here is derived from an EMBL/GenBank/DDBJ whole genome shotgun (WGS) entry which is preliminary data.</text>
</comment>
<feature type="non-terminal residue" evidence="1">
    <location>
        <position position="1"/>
    </location>
</feature>
<organism evidence="1 2">
    <name type="scientific">Klebsiella variicola</name>
    <dbReference type="NCBI Taxonomy" id="244366"/>
    <lineage>
        <taxon>Bacteria</taxon>
        <taxon>Pseudomonadati</taxon>
        <taxon>Pseudomonadota</taxon>
        <taxon>Gammaproteobacteria</taxon>
        <taxon>Enterobacterales</taxon>
        <taxon>Enterobacteriaceae</taxon>
        <taxon>Klebsiella/Raoultella group</taxon>
        <taxon>Klebsiella</taxon>
        <taxon>Klebsiella pneumoniae complex</taxon>
    </lineage>
</organism>
<accession>A0A2N4YQN8</accession>
<proteinExistence type="predicted"/>
<dbReference type="EMBL" id="PIDP01002055">
    <property type="protein sequence ID" value="PLM82712.1"/>
    <property type="molecule type" value="Genomic_DNA"/>
</dbReference>
<name>A0A2N4YQN8_KLEVA</name>
<dbReference type="AlphaFoldDB" id="A0A2N4YQN8"/>
<gene>
    <name evidence="1" type="ORF">CWN47_33775</name>
</gene>